<evidence type="ECO:0000313" key="2">
    <source>
        <dbReference type="Proteomes" id="UP000320421"/>
    </source>
</evidence>
<dbReference type="EC" id="3.-.-.-" evidence="1"/>
<dbReference type="AlphaFoldDB" id="A0A517PTA7"/>
<dbReference type="Gene3D" id="1.20.120.450">
    <property type="entry name" value="dinb family like domain"/>
    <property type="match status" value="1"/>
</dbReference>
<protein>
    <submittedName>
        <fullName evidence="1">Metal-dependent hydrolase YfiT</fullName>
        <ecNumber evidence="1">3.-.-.-</ecNumber>
    </submittedName>
</protein>
<dbReference type="Pfam" id="PF12867">
    <property type="entry name" value="DinB_2"/>
    <property type="match status" value="1"/>
</dbReference>
<organism evidence="1 2">
    <name type="scientific">Gimesia chilikensis</name>
    <dbReference type="NCBI Taxonomy" id="2605989"/>
    <lineage>
        <taxon>Bacteria</taxon>
        <taxon>Pseudomonadati</taxon>
        <taxon>Planctomycetota</taxon>
        <taxon>Planctomycetia</taxon>
        <taxon>Planctomycetales</taxon>
        <taxon>Planctomycetaceae</taxon>
        <taxon>Gimesia</taxon>
    </lineage>
</organism>
<dbReference type="EMBL" id="CP036266">
    <property type="protein sequence ID" value="QDT22598.1"/>
    <property type="molecule type" value="Genomic_DNA"/>
</dbReference>
<sequence>MDIRQRIEDYLAGPEQLRQAIEGMTDAELDAAPVPGKWSTRQVVCHIADFEPVYADRMKWVLVEENPPLPGGDPDQFAEKLAYDQRDLEEELQLISAVRNHLGRILKTLEPAQFERTGIHTRDGELSLWTLLDRITGHIPHHIKLIQEKRDALAS</sequence>
<accession>A0A517PTA7</accession>
<keyword evidence="2" id="KW-1185">Reference proteome</keyword>
<dbReference type="SUPFAM" id="SSF109854">
    <property type="entry name" value="DinB/YfiT-like putative metalloenzymes"/>
    <property type="match status" value="1"/>
</dbReference>
<dbReference type="InterPro" id="IPR024775">
    <property type="entry name" value="DinB-like"/>
</dbReference>
<reference evidence="1 2" key="1">
    <citation type="submission" date="2019-02" db="EMBL/GenBank/DDBJ databases">
        <title>Deep-cultivation of Planctomycetes and their phenomic and genomic characterization uncovers novel biology.</title>
        <authorList>
            <person name="Wiegand S."/>
            <person name="Jogler M."/>
            <person name="Boedeker C."/>
            <person name="Pinto D."/>
            <person name="Vollmers J."/>
            <person name="Rivas-Marin E."/>
            <person name="Kohn T."/>
            <person name="Peeters S.H."/>
            <person name="Heuer A."/>
            <person name="Rast P."/>
            <person name="Oberbeckmann S."/>
            <person name="Bunk B."/>
            <person name="Jeske O."/>
            <person name="Meyerdierks A."/>
            <person name="Storesund J.E."/>
            <person name="Kallscheuer N."/>
            <person name="Luecker S."/>
            <person name="Lage O.M."/>
            <person name="Pohl T."/>
            <person name="Merkel B.J."/>
            <person name="Hornburger P."/>
            <person name="Mueller R.-W."/>
            <person name="Bruemmer F."/>
            <person name="Labrenz M."/>
            <person name="Spormann A.M."/>
            <person name="Op den Camp H."/>
            <person name="Overmann J."/>
            <person name="Amann R."/>
            <person name="Jetten M.S.M."/>
            <person name="Mascher T."/>
            <person name="Medema M.H."/>
            <person name="Devos D.P."/>
            <person name="Kaster A.-K."/>
            <person name="Ovreas L."/>
            <person name="Rohde M."/>
            <person name="Galperin M.Y."/>
            <person name="Jogler C."/>
        </authorList>
    </citation>
    <scope>NUCLEOTIDE SEQUENCE [LARGE SCALE GENOMIC DNA]</scope>
    <source>
        <strain evidence="1 2">HG66A1</strain>
    </source>
</reference>
<dbReference type="InterPro" id="IPR034660">
    <property type="entry name" value="DinB/YfiT-like"/>
</dbReference>
<dbReference type="GO" id="GO:0016787">
    <property type="term" value="F:hydrolase activity"/>
    <property type="evidence" value="ECO:0007669"/>
    <property type="project" value="UniProtKB-KW"/>
</dbReference>
<dbReference type="Proteomes" id="UP000320421">
    <property type="component" value="Chromosome"/>
</dbReference>
<proteinExistence type="predicted"/>
<name>A0A517PTA7_9PLAN</name>
<gene>
    <name evidence="1" type="primary">yfiT</name>
    <name evidence="1" type="ORF">HG66A1_44060</name>
</gene>
<dbReference type="RefSeq" id="WP_145188725.1">
    <property type="nucleotide sequence ID" value="NZ_CP036266.1"/>
</dbReference>
<dbReference type="OrthoDB" id="9793216at2"/>
<accession>A0A5A8BHJ7</accession>
<keyword evidence="1" id="KW-0378">Hydrolase</keyword>
<evidence type="ECO:0000313" key="1">
    <source>
        <dbReference type="EMBL" id="QDT22598.1"/>
    </source>
</evidence>